<evidence type="ECO:0000256" key="7">
    <source>
        <dbReference type="ARBA" id="ARBA00023136"/>
    </source>
</evidence>
<feature type="transmembrane region" description="Helical" evidence="8">
    <location>
        <begin position="46"/>
        <end position="67"/>
    </location>
</feature>
<feature type="transmembrane region" description="Helical" evidence="8">
    <location>
        <begin position="308"/>
        <end position="325"/>
    </location>
</feature>
<dbReference type="AlphaFoldDB" id="A0A220TYI7"/>
<reference evidence="9 10" key="1">
    <citation type="submission" date="2017-07" db="EMBL/GenBank/DDBJ databases">
        <title>Virgibacillus sp. LM2416.</title>
        <authorList>
            <person name="Tak E.J."/>
            <person name="Bae J.-W."/>
        </authorList>
    </citation>
    <scope>NUCLEOTIDE SEQUENCE [LARGE SCALE GENOMIC DNA]</scope>
    <source>
        <strain evidence="9 10">LM2416</strain>
    </source>
</reference>
<sequence>MDVNVKVKSNLQIRAFYLFFIITSIQTGTGIMGGPKYIFVAAGRDAWLSILIAFVYLFLVIWAMYIILKQYTNADILGIQIDIFGVWIGKFLGSIFIIHLAMSLFTVLITYIEVIQIFIFPTFPAYTLAFILLFLIIYSVLGGIRVIVGVVFIFFIAIQFLMVLLIMPALRIDIMHLLPAFQTPIMDLLKGARETTYSLLGFEIFLLLYPFIQNKEKIKLPVFLGIAWTIFTLLMVTVISIGYYSPKQLETLDWATLGLFKIVSFSFIERFDYIVVTSWLMVVLPNMILLMWGITYSVKRLYKISQKMTLYITSGIMLAACFFFQDTHSIIALTSNFAKVAFWLVFVYPFGLLPLVLIKKKWRKNKGESM</sequence>
<keyword evidence="3" id="KW-0813">Transport</keyword>
<evidence type="ECO:0000256" key="3">
    <source>
        <dbReference type="ARBA" id="ARBA00022448"/>
    </source>
</evidence>
<comment type="similarity">
    <text evidence="2">Belongs to the amino acid-polyamine-organocation (APC) superfamily. Spore germination protein (SGP) (TC 2.A.3.9) family.</text>
</comment>
<feature type="transmembrane region" description="Helical" evidence="8">
    <location>
        <begin position="218"/>
        <end position="244"/>
    </location>
</feature>
<feature type="transmembrane region" description="Helical" evidence="8">
    <location>
        <begin position="147"/>
        <end position="170"/>
    </location>
</feature>
<evidence type="ECO:0000256" key="1">
    <source>
        <dbReference type="ARBA" id="ARBA00004141"/>
    </source>
</evidence>
<dbReference type="KEGG" id="vil:CFK37_01175"/>
<evidence type="ECO:0000256" key="2">
    <source>
        <dbReference type="ARBA" id="ARBA00007998"/>
    </source>
</evidence>
<evidence type="ECO:0000256" key="6">
    <source>
        <dbReference type="ARBA" id="ARBA00022989"/>
    </source>
</evidence>
<feature type="transmembrane region" description="Helical" evidence="8">
    <location>
        <begin position="337"/>
        <end position="358"/>
    </location>
</feature>
<keyword evidence="6 8" id="KW-1133">Transmembrane helix</keyword>
<feature type="transmembrane region" description="Helical" evidence="8">
    <location>
        <begin position="15"/>
        <end position="34"/>
    </location>
</feature>
<dbReference type="PANTHER" id="PTHR34975:SF2">
    <property type="entry name" value="SPORE GERMINATION PROTEIN A2"/>
    <property type="match status" value="1"/>
</dbReference>
<comment type="subcellular location">
    <subcellularLocation>
        <location evidence="1">Membrane</location>
        <topology evidence="1">Multi-pass membrane protein</topology>
    </subcellularLocation>
</comment>
<dbReference type="NCBIfam" id="TIGR00912">
    <property type="entry name" value="2A0309"/>
    <property type="match status" value="1"/>
</dbReference>
<keyword evidence="7 8" id="KW-0472">Membrane</keyword>
<dbReference type="Proteomes" id="UP000198312">
    <property type="component" value="Chromosome"/>
</dbReference>
<evidence type="ECO:0000256" key="5">
    <source>
        <dbReference type="ARBA" id="ARBA00022692"/>
    </source>
</evidence>
<evidence type="ECO:0000256" key="8">
    <source>
        <dbReference type="SAM" id="Phobius"/>
    </source>
</evidence>
<proteinExistence type="inferred from homology"/>
<keyword evidence="4" id="KW-0309">Germination</keyword>
<accession>A0A220TYI7</accession>
<evidence type="ECO:0000313" key="10">
    <source>
        <dbReference type="Proteomes" id="UP000198312"/>
    </source>
</evidence>
<dbReference type="RefSeq" id="WP_089060195.1">
    <property type="nucleotide sequence ID" value="NZ_CP022315.1"/>
</dbReference>
<evidence type="ECO:0000313" key="9">
    <source>
        <dbReference type="EMBL" id="ASK60918.1"/>
    </source>
</evidence>
<feature type="transmembrane region" description="Helical" evidence="8">
    <location>
        <begin position="274"/>
        <end position="296"/>
    </location>
</feature>
<dbReference type="GO" id="GO:0016020">
    <property type="term" value="C:membrane"/>
    <property type="evidence" value="ECO:0007669"/>
    <property type="project" value="UniProtKB-SubCell"/>
</dbReference>
<feature type="transmembrane region" description="Helical" evidence="8">
    <location>
        <begin position="87"/>
        <end position="111"/>
    </location>
</feature>
<gene>
    <name evidence="9" type="ORF">CFK37_01175</name>
</gene>
<feature type="transmembrane region" description="Helical" evidence="8">
    <location>
        <begin position="123"/>
        <end position="141"/>
    </location>
</feature>
<dbReference type="Pfam" id="PF03845">
    <property type="entry name" value="Spore_permease"/>
    <property type="match status" value="1"/>
</dbReference>
<protein>
    <submittedName>
        <fullName evidence="9">Spore gernimation protein</fullName>
    </submittedName>
</protein>
<dbReference type="GO" id="GO:0009847">
    <property type="term" value="P:spore germination"/>
    <property type="evidence" value="ECO:0007669"/>
    <property type="project" value="InterPro"/>
</dbReference>
<dbReference type="InterPro" id="IPR004761">
    <property type="entry name" value="Spore_GerAB"/>
</dbReference>
<organism evidence="9 10">
    <name type="scientific">Virgibacillus phasianinus</name>
    <dbReference type="NCBI Taxonomy" id="2017483"/>
    <lineage>
        <taxon>Bacteria</taxon>
        <taxon>Bacillati</taxon>
        <taxon>Bacillota</taxon>
        <taxon>Bacilli</taxon>
        <taxon>Bacillales</taxon>
        <taxon>Bacillaceae</taxon>
        <taxon>Virgibacillus</taxon>
    </lineage>
</organism>
<dbReference type="PANTHER" id="PTHR34975">
    <property type="entry name" value="SPORE GERMINATION PROTEIN A2"/>
    <property type="match status" value="1"/>
</dbReference>
<evidence type="ECO:0000256" key="4">
    <source>
        <dbReference type="ARBA" id="ARBA00022544"/>
    </source>
</evidence>
<dbReference type="EMBL" id="CP022315">
    <property type="protein sequence ID" value="ASK60918.1"/>
    <property type="molecule type" value="Genomic_DNA"/>
</dbReference>
<dbReference type="Gene3D" id="1.20.1740.10">
    <property type="entry name" value="Amino acid/polyamine transporter I"/>
    <property type="match status" value="1"/>
</dbReference>
<dbReference type="OrthoDB" id="2380240at2"/>
<keyword evidence="5 8" id="KW-0812">Transmembrane</keyword>
<keyword evidence="10" id="KW-1185">Reference proteome</keyword>
<name>A0A220TYI7_9BACI</name>